<dbReference type="Proteomes" id="UP000195106">
    <property type="component" value="Unassembled WGS sequence"/>
</dbReference>
<evidence type="ECO:0000256" key="3">
    <source>
        <dbReference type="ARBA" id="ARBA00022989"/>
    </source>
</evidence>
<keyword evidence="3 5" id="KW-1133">Transmembrane helix</keyword>
<feature type="transmembrane region" description="Helical" evidence="5">
    <location>
        <begin position="183"/>
        <end position="202"/>
    </location>
</feature>
<feature type="transmembrane region" description="Helical" evidence="5">
    <location>
        <begin position="302"/>
        <end position="319"/>
    </location>
</feature>
<dbReference type="InterPro" id="IPR036259">
    <property type="entry name" value="MFS_trans_sf"/>
</dbReference>
<feature type="transmembrane region" description="Helical" evidence="5">
    <location>
        <begin position="384"/>
        <end position="404"/>
    </location>
</feature>
<organism evidence="7 8">
    <name type="scientific">Clavibacter michiganensis</name>
    <dbReference type="NCBI Taxonomy" id="28447"/>
    <lineage>
        <taxon>Bacteria</taxon>
        <taxon>Bacillati</taxon>
        <taxon>Actinomycetota</taxon>
        <taxon>Actinomycetes</taxon>
        <taxon>Micrococcales</taxon>
        <taxon>Microbacteriaceae</taxon>
        <taxon>Clavibacter</taxon>
    </lineage>
</organism>
<protein>
    <submittedName>
        <fullName evidence="7">Inner membrane protein YbjJ</fullName>
    </submittedName>
</protein>
<feature type="transmembrane region" description="Helical" evidence="5">
    <location>
        <begin position="325"/>
        <end position="346"/>
    </location>
</feature>
<keyword evidence="2 5" id="KW-0812">Transmembrane</keyword>
<feature type="domain" description="Major facilitator superfamily (MFS) profile" evidence="6">
    <location>
        <begin position="26"/>
        <end position="412"/>
    </location>
</feature>
<dbReference type="InterPro" id="IPR011701">
    <property type="entry name" value="MFS"/>
</dbReference>
<keyword evidence="4 5" id="KW-0472">Membrane</keyword>
<feature type="transmembrane region" description="Helical" evidence="5">
    <location>
        <begin position="121"/>
        <end position="141"/>
    </location>
</feature>
<proteinExistence type="predicted"/>
<sequence>MQDGTTTDATARDATTKAPRDAAALLGRRRAVYAFMLVFGIGMSSWVVRTPAVRDLLAASTAEMGLVLLGLSVGSMTGVLTSAAFVRRHGVRLTVALGGASFTAGIALVGISASLSSTPGVFVGLALTGLGIGFSEIALNLEGAAIETALGRSVLPAMHGCFSLGTVLGSVVGIGLTAVDFPVIGQLLAVAALGGVLLVTVVRSVSPGTGRVDRDTSADASGSPRRSLLQAMRERRVLMLGAIVLALALAEGSAMDWLPLLMVDGHGASPTVGTVVFTAFAAAMTVGRFVGAPLLARYGNAAVLRVSALVSAAGIAVVVFVDSPVAAGCAVVLWGLGAALGFPVTLSAAADGDDPTSSVAAVATVGYVAFLVGPPVLGFLGEQFGLRGAMVLVLVLVAAASLLAQAAGPRTGRDGGTPLSRS</sequence>
<name>A0A251XW73_9MICO</name>
<feature type="transmembrane region" description="Helical" evidence="5">
    <location>
        <begin position="267"/>
        <end position="290"/>
    </location>
</feature>
<evidence type="ECO:0000256" key="1">
    <source>
        <dbReference type="ARBA" id="ARBA00004651"/>
    </source>
</evidence>
<accession>A0A251XW73</accession>
<evidence type="ECO:0000256" key="4">
    <source>
        <dbReference type="ARBA" id="ARBA00023136"/>
    </source>
</evidence>
<dbReference type="GO" id="GO:0005886">
    <property type="term" value="C:plasma membrane"/>
    <property type="evidence" value="ECO:0007669"/>
    <property type="project" value="UniProtKB-SubCell"/>
</dbReference>
<evidence type="ECO:0000256" key="2">
    <source>
        <dbReference type="ARBA" id="ARBA00022692"/>
    </source>
</evidence>
<dbReference type="PROSITE" id="PS50850">
    <property type="entry name" value="MFS"/>
    <property type="match status" value="1"/>
</dbReference>
<reference evidence="7 8" key="1">
    <citation type="submission" date="2016-08" db="EMBL/GenBank/DDBJ databases">
        <title>Genome sequence of Clavibacter michiganensis spp. strain CASJ009.</title>
        <authorList>
            <person name="Thapa S.P."/>
            <person name="Coaker G."/>
        </authorList>
    </citation>
    <scope>NUCLEOTIDE SEQUENCE [LARGE SCALE GENOMIC DNA]</scope>
    <source>
        <strain evidence="7">CASJ009</strain>
    </source>
</reference>
<evidence type="ECO:0000313" key="7">
    <source>
        <dbReference type="EMBL" id="OUE09834.1"/>
    </source>
</evidence>
<dbReference type="AlphaFoldDB" id="A0A251XW73"/>
<feature type="transmembrane region" description="Helical" evidence="5">
    <location>
        <begin position="237"/>
        <end position="255"/>
    </location>
</feature>
<evidence type="ECO:0000259" key="6">
    <source>
        <dbReference type="PROSITE" id="PS50850"/>
    </source>
</evidence>
<feature type="transmembrane region" description="Helical" evidence="5">
    <location>
        <begin position="68"/>
        <end position="86"/>
    </location>
</feature>
<comment type="caution">
    <text evidence="7">The sequence shown here is derived from an EMBL/GenBank/DDBJ whole genome shotgun (WGS) entry which is preliminary data.</text>
</comment>
<feature type="transmembrane region" description="Helical" evidence="5">
    <location>
        <begin position="31"/>
        <end position="48"/>
    </location>
</feature>
<gene>
    <name evidence="7" type="primary">ybjJ_1</name>
    <name evidence="7" type="ORF">CMsap09_12880</name>
</gene>
<dbReference type="InterPro" id="IPR020846">
    <property type="entry name" value="MFS_dom"/>
</dbReference>
<comment type="subcellular location">
    <subcellularLocation>
        <location evidence="1">Cell membrane</location>
        <topology evidence="1">Multi-pass membrane protein</topology>
    </subcellularLocation>
</comment>
<dbReference type="CDD" id="cd17393">
    <property type="entry name" value="MFS_MosC_like"/>
    <property type="match status" value="1"/>
</dbReference>
<dbReference type="PANTHER" id="PTHR23514:SF13">
    <property type="entry name" value="INNER MEMBRANE PROTEIN YBJJ"/>
    <property type="match status" value="1"/>
</dbReference>
<dbReference type="Pfam" id="PF07690">
    <property type="entry name" value="MFS_1"/>
    <property type="match status" value="1"/>
</dbReference>
<dbReference type="InterPro" id="IPR051788">
    <property type="entry name" value="MFS_Transporter"/>
</dbReference>
<dbReference type="GO" id="GO:0022857">
    <property type="term" value="F:transmembrane transporter activity"/>
    <property type="evidence" value="ECO:0007669"/>
    <property type="project" value="InterPro"/>
</dbReference>
<feature type="transmembrane region" description="Helical" evidence="5">
    <location>
        <begin position="153"/>
        <end position="177"/>
    </location>
</feature>
<feature type="transmembrane region" description="Helical" evidence="5">
    <location>
        <begin position="358"/>
        <end position="378"/>
    </location>
</feature>
<dbReference type="EMBL" id="MDHJ01000001">
    <property type="protein sequence ID" value="OUE09834.1"/>
    <property type="molecule type" value="Genomic_DNA"/>
</dbReference>
<dbReference type="PANTHER" id="PTHR23514">
    <property type="entry name" value="BYPASS OF STOP CODON PROTEIN 6"/>
    <property type="match status" value="1"/>
</dbReference>
<dbReference type="SUPFAM" id="SSF103473">
    <property type="entry name" value="MFS general substrate transporter"/>
    <property type="match status" value="1"/>
</dbReference>
<feature type="transmembrane region" description="Helical" evidence="5">
    <location>
        <begin position="93"/>
        <end position="115"/>
    </location>
</feature>
<evidence type="ECO:0000256" key="5">
    <source>
        <dbReference type="SAM" id="Phobius"/>
    </source>
</evidence>
<evidence type="ECO:0000313" key="8">
    <source>
        <dbReference type="Proteomes" id="UP000195106"/>
    </source>
</evidence>
<dbReference type="Gene3D" id="1.20.1250.20">
    <property type="entry name" value="MFS general substrate transporter like domains"/>
    <property type="match status" value="2"/>
</dbReference>